<keyword evidence="6" id="KW-1185">Reference proteome</keyword>
<keyword evidence="2" id="KW-0342">GTP-binding</keyword>
<dbReference type="Gene3D" id="1.20.120.1240">
    <property type="entry name" value="Dynamin, middle domain"/>
    <property type="match status" value="1"/>
</dbReference>
<protein>
    <submittedName>
        <fullName evidence="7">Dynamin-related protein 4C</fullName>
    </submittedName>
</protein>
<dbReference type="PANTHER" id="PTHR11566:SF173">
    <property type="entry name" value="DYNAMIN-RELATED PROTEIN 4C"/>
    <property type="match status" value="1"/>
</dbReference>
<evidence type="ECO:0000259" key="4">
    <source>
        <dbReference type="PROSITE" id="PS51388"/>
    </source>
</evidence>
<dbReference type="GO" id="GO:0005525">
    <property type="term" value="F:GTP binding"/>
    <property type="evidence" value="ECO:0007669"/>
    <property type="project" value="UniProtKB-KW"/>
</dbReference>
<dbReference type="GO" id="GO:0016020">
    <property type="term" value="C:membrane"/>
    <property type="evidence" value="ECO:0007669"/>
    <property type="project" value="TreeGrafter"/>
</dbReference>
<dbReference type="PRINTS" id="PR00195">
    <property type="entry name" value="DYNAMIN"/>
</dbReference>
<dbReference type="SUPFAM" id="SSF52540">
    <property type="entry name" value="P-loop containing nucleoside triphosphate hydrolases"/>
    <property type="match status" value="1"/>
</dbReference>
<dbReference type="CDD" id="cd08771">
    <property type="entry name" value="DLP_1"/>
    <property type="match status" value="1"/>
</dbReference>
<evidence type="ECO:0000313" key="6">
    <source>
        <dbReference type="Proteomes" id="UP001652623"/>
    </source>
</evidence>
<reference evidence="6" key="1">
    <citation type="submission" date="2025-05" db="UniProtKB">
        <authorList>
            <consortium name="RefSeq"/>
        </authorList>
    </citation>
    <scope>NUCLEOTIDE SEQUENCE [LARGE SCALE GENOMIC DNA]</scope>
</reference>
<sequence>MGGGSKQASTSKSKSNAVVQHVELGRSDSLALATVDPDVPIYAPIVSSYNDRIRPLLDAVDKLRNLMVMEEGIQLPTIVVVGDQSSGKSSVLESLAGISLPRGQGICTRVPLIMRLQHHQDPKPELSLEFNGKLVHTDENHVSEAINLATDEIAGNGKGISNDPLTLVVKKKGVPDLTMVDLPGITRVPVHGQPENIYEQIRDTIMEYIKPEESIILNVLSATVDFTTCESIRMSQSVDKTGERTLAVVTKADKAPEGLLEKVTADDVNIGLGYVCVRNRIGEESYEEARVEEARLFGNHPLLSKIDKSIVGVPVLAERLVQIQASSIARNLPEIVKNINDKLNSYLSEINKLPKKMSSAAEATTVFIQIIGSVKESLRKILLRGEFDEYPDDKRMHSTARLIEMINQFSDQLHSTVENDPIRDFLMEEIRTLEEAKEVGLSNFLPRTAFLSILLRKVNAISHIPIDFVGKLWDYIEDVVMTVLKHHVEDYHQLQLATKRAANNLIAKMKERSNIWMTEIVEMEKVTDFTCIPEYVSEWTKLMTERDAFIGEILKGDEKLTSIKLEGLGEIGVGVIKKYPHLLEQAFDLRMRMIAYWKIVLRRLVDGMALHLQLSVKNLVRKDLEFEVANEIFGKHVGGIERLMEENPSVASKRGKLNRSIIKLKESKEVMASIMDRIVSYGD</sequence>
<dbReference type="PANTHER" id="PTHR11566">
    <property type="entry name" value="DYNAMIN"/>
    <property type="match status" value="1"/>
</dbReference>
<dbReference type="InterPro" id="IPR003130">
    <property type="entry name" value="GED"/>
</dbReference>
<gene>
    <name evidence="7" type="primary">LOC107408507</name>
</gene>
<name>A0A6P3ZBM7_ZIZJJ</name>
<accession>A0A6P3ZBM7</accession>
<evidence type="ECO:0000256" key="2">
    <source>
        <dbReference type="ARBA" id="ARBA00023134"/>
    </source>
</evidence>
<dbReference type="InterPro" id="IPR022812">
    <property type="entry name" value="Dynamin"/>
</dbReference>
<feature type="domain" description="GED" evidence="4">
    <location>
        <begin position="586"/>
        <end position="679"/>
    </location>
</feature>
<dbReference type="Pfam" id="PF01031">
    <property type="entry name" value="Dynamin_M"/>
    <property type="match status" value="1"/>
</dbReference>
<evidence type="ECO:0000259" key="5">
    <source>
        <dbReference type="PROSITE" id="PS51718"/>
    </source>
</evidence>
<dbReference type="InterPro" id="IPR030381">
    <property type="entry name" value="G_DYNAMIN_dom"/>
</dbReference>
<dbReference type="GO" id="GO:0005874">
    <property type="term" value="C:microtubule"/>
    <property type="evidence" value="ECO:0007669"/>
    <property type="project" value="TreeGrafter"/>
</dbReference>
<dbReference type="Pfam" id="PF00350">
    <property type="entry name" value="Dynamin_N"/>
    <property type="match status" value="1"/>
</dbReference>
<dbReference type="SMART" id="SM00302">
    <property type="entry name" value="GED"/>
    <property type="match status" value="1"/>
</dbReference>
<dbReference type="InParanoid" id="A0A6P3ZBM7"/>
<dbReference type="Proteomes" id="UP001652623">
    <property type="component" value="Chromosome 1"/>
</dbReference>
<dbReference type="GO" id="GO:0003924">
    <property type="term" value="F:GTPase activity"/>
    <property type="evidence" value="ECO:0007669"/>
    <property type="project" value="InterPro"/>
</dbReference>
<keyword evidence="1" id="KW-0547">Nucleotide-binding</keyword>
<dbReference type="InterPro" id="IPR027417">
    <property type="entry name" value="P-loop_NTPase"/>
</dbReference>
<dbReference type="PROSITE" id="PS51718">
    <property type="entry name" value="G_DYNAMIN_2"/>
    <property type="match status" value="1"/>
</dbReference>
<organism evidence="6 7">
    <name type="scientific">Ziziphus jujuba</name>
    <name type="common">Chinese jujube</name>
    <name type="synonym">Ziziphus sativa</name>
    <dbReference type="NCBI Taxonomy" id="326968"/>
    <lineage>
        <taxon>Eukaryota</taxon>
        <taxon>Viridiplantae</taxon>
        <taxon>Streptophyta</taxon>
        <taxon>Embryophyta</taxon>
        <taxon>Tracheophyta</taxon>
        <taxon>Spermatophyta</taxon>
        <taxon>Magnoliopsida</taxon>
        <taxon>eudicotyledons</taxon>
        <taxon>Gunneridae</taxon>
        <taxon>Pentapetalae</taxon>
        <taxon>rosids</taxon>
        <taxon>fabids</taxon>
        <taxon>Rosales</taxon>
        <taxon>Rhamnaceae</taxon>
        <taxon>Paliureae</taxon>
        <taxon>Ziziphus</taxon>
    </lineage>
</organism>
<dbReference type="AlphaFoldDB" id="A0A6P3ZBM7"/>
<proteinExistence type="predicted"/>
<dbReference type="GO" id="GO:0005737">
    <property type="term" value="C:cytoplasm"/>
    <property type="evidence" value="ECO:0007669"/>
    <property type="project" value="TreeGrafter"/>
</dbReference>
<dbReference type="KEGG" id="zju:107408507"/>
<dbReference type="InterPro" id="IPR000375">
    <property type="entry name" value="Dynamin_stalk"/>
</dbReference>
<feature type="domain" description="Dynamin-type G" evidence="5">
    <location>
        <begin position="72"/>
        <end position="333"/>
    </location>
</feature>
<evidence type="ECO:0000256" key="3">
    <source>
        <dbReference type="ARBA" id="ARBA00023175"/>
    </source>
</evidence>
<evidence type="ECO:0000313" key="7">
    <source>
        <dbReference type="RefSeq" id="XP_015871394.3"/>
    </source>
</evidence>
<dbReference type="Gene3D" id="3.40.50.300">
    <property type="entry name" value="P-loop containing nucleotide triphosphate hydrolases"/>
    <property type="match status" value="1"/>
</dbReference>
<dbReference type="InterPro" id="IPR001401">
    <property type="entry name" value="Dynamin_GTPase"/>
</dbReference>
<dbReference type="RefSeq" id="XP_015871394.3">
    <property type="nucleotide sequence ID" value="XM_016015908.3"/>
</dbReference>
<dbReference type="InterPro" id="IPR020850">
    <property type="entry name" value="GED_dom"/>
</dbReference>
<dbReference type="GO" id="GO:0008017">
    <property type="term" value="F:microtubule binding"/>
    <property type="evidence" value="ECO:0007669"/>
    <property type="project" value="TreeGrafter"/>
</dbReference>
<evidence type="ECO:0000256" key="1">
    <source>
        <dbReference type="ARBA" id="ARBA00022741"/>
    </source>
</evidence>
<dbReference type="Pfam" id="PF02212">
    <property type="entry name" value="GED"/>
    <property type="match status" value="1"/>
</dbReference>
<dbReference type="PROSITE" id="PS51388">
    <property type="entry name" value="GED"/>
    <property type="match status" value="1"/>
</dbReference>
<reference evidence="7" key="2">
    <citation type="submission" date="2025-08" db="UniProtKB">
        <authorList>
            <consortium name="RefSeq"/>
        </authorList>
    </citation>
    <scope>IDENTIFICATION</scope>
    <source>
        <tissue evidence="7">Seedling</tissue>
    </source>
</reference>
<dbReference type="SMART" id="SM00053">
    <property type="entry name" value="DYNc"/>
    <property type="match status" value="1"/>
</dbReference>
<dbReference type="InterPro" id="IPR045063">
    <property type="entry name" value="Dynamin_N"/>
</dbReference>
<keyword evidence="3" id="KW-0505">Motor protein</keyword>
<dbReference type="GeneID" id="107408507"/>